<reference evidence="3 4" key="1">
    <citation type="journal article" date="2024" name="IMA Fungus">
        <title>IMA Genome - F19 : A genome assembly and annotation guide to empower mycologists, including annotated draft genome sequences of Ceratocystis pirilliformis, Diaporthe australafricana, Fusarium ophioides, Paecilomyces lecythidis, and Sporothrix stenoceras.</title>
        <authorList>
            <person name="Aylward J."/>
            <person name="Wilson A.M."/>
            <person name="Visagie C.M."/>
            <person name="Spraker J."/>
            <person name="Barnes I."/>
            <person name="Buitendag C."/>
            <person name="Ceriani C."/>
            <person name="Del Mar Angel L."/>
            <person name="du Plessis D."/>
            <person name="Fuchs T."/>
            <person name="Gasser K."/>
            <person name="Kramer D."/>
            <person name="Li W."/>
            <person name="Munsamy K."/>
            <person name="Piso A."/>
            <person name="Price J.L."/>
            <person name="Sonnekus B."/>
            <person name="Thomas C."/>
            <person name="van der Nest A."/>
            <person name="van Dijk A."/>
            <person name="van Heerden A."/>
            <person name="van Vuuren N."/>
            <person name="Yilmaz N."/>
            <person name="Duong T.A."/>
            <person name="van der Merwe N.A."/>
            <person name="Wingfield M.J."/>
            <person name="Wingfield B.D."/>
        </authorList>
    </citation>
    <scope>NUCLEOTIDE SEQUENCE [LARGE SCALE GENOMIC DNA]</scope>
    <source>
        <strain evidence="3 4">CMW 18300</strain>
    </source>
</reference>
<feature type="compositionally biased region" description="Pro residues" evidence="1">
    <location>
        <begin position="12"/>
        <end position="22"/>
    </location>
</feature>
<organism evidence="3 4">
    <name type="scientific">Diaporthe australafricana</name>
    <dbReference type="NCBI Taxonomy" id="127596"/>
    <lineage>
        <taxon>Eukaryota</taxon>
        <taxon>Fungi</taxon>
        <taxon>Dikarya</taxon>
        <taxon>Ascomycota</taxon>
        <taxon>Pezizomycotina</taxon>
        <taxon>Sordariomycetes</taxon>
        <taxon>Sordariomycetidae</taxon>
        <taxon>Diaporthales</taxon>
        <taxon>Diaporthaceae</taxon>
        <taxon>Diaporthe</taxon>
    </lineage>
</organism>
<comment type="caution">
    <text evidence="3">The sequence shown here is derived from an EMBL/GenBank/DDBJ whole genome shotgun (WGS) entry which is preliminary data.</text>
</comment>
<proteinExistence type="predicted"/>
<feature type="compositionally biased region" description="Polar residues" evidence="1">
    <location>
        <begin position="60"/>
        <end position="70"/>
    </location>
</feature>
<evidence type="ECO:0000259" key="2">
    <source>
        <dbReference type="Pfam" id="PF04366"/>
    </source>
</evidence>
<feature type="compositionally biased region" description="Low complexity" evidence="1">
    <location>
        <begin position="511"/>
        <end position="523"/>
    </location>
</feature>
<keyword evidence="4" id="KW-1185">Reference proteome</keyword>
<evidence type="ECO:0000313" key="3">
    <source>
        <dbReference type="EMBL" id="KAL1884069.1"/>
    </source>
</evidence>
<feature type="compositionally biased region" description="Low complexity" evidence="1">
    <location>
        <begin position="534"/>
        <end position="546"/>
    </location>
</feature>
<dbReference type="InterPro" id="IPR007461">
    <property type="entry name" value="Ysc84_actin-binding"/>
</dbReference>
<protein>
    <recommendedName>
        <fullName evidence="2">Ysc84 actin-binding domain-containing protein</fullName>
    </recommendedName>
</protein>
<dbReference type="PANTHER" id="PTHR15629:SF8">
    <property type="entry name" value="DUF500 DOMAIN PROTEIN (AFU_ORTHOLOGUE AFUA_5G07310)"/>
    <property type="match status" value="1"/>
</dbReference>
<accession>A0ABR3Y7R3</accession>
<sequence length="626" mass="64652">MAEKNPSGEQNFPPPPPGPPPGHNGLAMHPNEQPLPDSNSELYDNTPSTHSEEKAHAQAHPSTETQQTAHQVPPPDSDGAPKKAGWGQRFSAWGGKAATPFNMLANKLGSESFLPDTMDKECEKAARILKSFCKDGIYTDTQAPETVEAPITDADGKPTTAVAKPKKNRTLLTIPSKVINRAVGLAIFTTARAGFHVSGATGSGVIVARLPDGSWSPPSGIQVHSVGAGFMIGLDIYDCVVVINTREALEAFTKTRMSLGSDLAVVAGPWGAGGSVDFAAPQSQKGKGKADAAAAGSPDATKDAEGKPSSPPPAASEKHPDNADSVPTVNEPTTDKTGAETPERPQAGKERKPSGLKQAIKQPTYSYVKSRGFYAGVQVDGTIVTERKDANSAFYGETVGVQNILKGEAPLVPGKENWVNIVKPLFDTIKGAEGWRAQPGGSPSGQQWANQQGPSDTYGHGNTPQGYPTGFDPVFSSGAGAGENPPAKPPRPGVSGVTEGVHGLGLGGSSGAPATSSAAAVAADPPYAENKTPAARSKAAEAAAEAEAAREQELRERRELEQENAAATSQQQQRPVSMAPPYTEMAGPGEASHGDAGGEQLPPAYTDQGAARPGVGDTKHPGGPTS</sequence>
<feature type="region of interest" description="Disordered" evidence="1">
    <location>
        <begin position="1"/>
        <end position="88"/>
    </location>
</feature>
<feature type="compositionally biased region" description="Polar residues" evidence="1">
    <location>
        <begin position="36"/>
        <end position="49"/>
    </location>
</feature>
<feature type="domain" description="Ysc84 actin-binding" evidence="2">
    <location>
        <begin position="224"/>
        <end position="430"/>
    </location>
</feature>
<dbReference type="PANTHER" id="PTHR15629">
    <property type="entry name" value="SH3YL1 PROTEIN"/>
    <property type="match status" value="1"/>
</dbReference>
<feature type="region of interest" description="Disordered" evidence="1">
    <location>
        <begin position="433"/>
        <end position="626"/>
    </location>
</feature>
<dbReference type="Proteomes" id="UP001583177">
    <property type="component" value="Unassembled WGS sequence"/>
</dbReference>
<dbReference type="InterPro" id="IPR051702">
    <property type="entry name" value="SH3_domain_YSC84-like"/>
</dbReference>
<feature type="compositionally biased region" description="Polar residues" evidence="1">
    <location>
        <begin position="444"/>
        <end position="466"/>
    </location>
</feature>
<feature type="compositionally biased region" description="Basic and acidic residues" evidence="1">
    <location>
        <begin position="333"/>
        <end position="353"/>
    </location>
</feature>
<evidence type="ECO:0000313" key="4">
    <source>
        <dbReference type="Proteomes" id="UP001583177"/>
    </source>
</evidence>
<gene>
    <name evidence="3" type="ORF">Daus18300_000178</name>
</gene>
<evidence type="ECO:0000256" key="1">
    <source>
        <dbReference type="SAM" id="MobiDB-lite"/>
    </source>
</evidence>
<feature type="region of interest" description="Disordered" evidence="1">
    <location>
        <begin position="277"/>
        <end position="360"/>
    </location>
</feature>
<dbReference type="Pfam" id="PF04366">
    <property type="entry name" value="Ysc84"/>
    <property type="match status" value="1"/>
</dbReference>
<dbReference type="CDD" id="cd11524">
    <property type="entry name" value="SYLF"/>
    <property type="match status" value="1"/>
</dbReference>
<dbReference type="EMBL" id="JAWRVE010000001">
    <property type="protein sequence ID" value="KAL1884069.1"/>
    <property type="molecule type" value="Genomic_DNA"/>
</dbReference>
<feature type="compositionally biased region" description="Basic and acidic residues" evidence="1">
    <location>
        <begin position="547"/>
        <end position="561"/>
    </location>
</feature>
<name>A0ABR3Y7R3_9PEZI</name>